<keyword evidence="5" id="KW-0030">Aminoacyl-tRNA synthetase</keyword>
<evidence type="ECO:0000256" key="1">
    <source>
        <dbReference type="ARBA" id="ARBA00022598"/>
    </source>
</evidence>
<dbReference type="Gene3D" id="3.90.740.10">
    <property type="entry name" value="Valyl/Leucyl/Isoleucyl-tRNA synthetase, editing domain"/>
    <property type="match status" value="1"/>
</dbReference>
<dbReference type="SUPFAM" id="SSF52374">
    <property type="entry name" value="Nucleotidylyl transferase"/>
    <property type="match status" value="1"/>
</dbReference>
<dbReference type="GO" id="GO:0004822">
    <property type="term" value="F:isoleucine-tRNA ligase activity"/>
    <property type="evidence" value="ECO:0007669"/>
    <property type="project" value="InterPro"/>
</dbReference>
<sequence length="465" mass="52984">MYLGLIIHSCICVQANVLLSKVCMLVKEMINFNFFDVLNVLLFNEEARSPFVRKQKTIIHPAEEHLRRIVRGRASLFDWSRPSSLARTLSPRVLESQVDAKKDGHLRIWEWPSLRIIIDEPRAHKSFRDMDFSLDSEFLASTCVDGSARIWSMEDGVPLTSLVRNPDENFELCRLSKDGTKPFLFCVVKKKLCSWDPLKRPTADQSLQHPFFHVGTRVSFPVQDPLELRLNNIGAKPNLELNLWDFGADTDDCFLGLTLAVKPSISNLEAVCNVSQGMRKDILFCSDFKDHQEQSGTFFSECERDIVWSIPFVDFKNDYKTMELKFMESVWWVFSHLFDKGLVYKGFKDVPDPEIIVAFPIVDDPHGVAFVAWTTTPWMLPSNLCLCVNANFDYMKVCSKYTGKVIVVDESRLSAIPVEKPDSTVANGSASDSKASKSKGRKNENLMDSYQVLEKVKGSELVQKK</sequence>
<evidence type="ECO:0000256" key="3">
    <source>
        <dbReference type="ARBA" id="ARBA00022840"/>
    </source>
</evidence>
<accession>A0AAV8T8V3</accession>
<dbReference type="InterPro" id="IPR036322">
    <property type="entry name" value="WD40_repeat_dom_sf"/>
</dbReference>
<dbReference type="InterPro" id="IPR014729">
    <property type="entry name" value="Rossmann-like_a/b/a_fold"/>
</dbReference>
<dbReference type="GO" id="GO:0005524">
    <property type="term" value="F:ATP binding"/>
    <property type="evidence" value="ECO:0007669"/>
    <property type="project" value="UniProtKB-KW"/>
</dbReference>
<keyword evidence="2" id="KW-0547">Nucleotide-binding</keyword>
<evidence type="ECO:0000256" key="5">
    <source>
        <dbReference type="ARBA" id="ARBA00023146"/>
    </source>
</evidence>
<dbReference type="EMBL" id="JAIWQS010000006">
    <property type="protein sequence ID" value="KAJ8763082.1"/>
    <property type="molecule type" value="Genomic_DNA"/>
</dbReference>
<proteinExistence type="predicted"/>
<dbReference type="InterPro" id="IPR015943">
    <property type="entry name" value="WD40/YVTN_repeat-like_dom_sf"/>
</dbReference>
<keyword evidence="10" id="KW-1185">Reference proteome</keyword>
<dbReference type="Gene3D" id="2.130.10.10">
    <property type="entry name" value="YVTN repeat-like/Quinoprotein amine dehydrogenase"/>
    <property type="match status" value="1"/>
</dbReference>
<dbReference type="AlphaFoldDB" id="A0AAV8T8V3"/>
<dbReference type="Pfam" id="PF00133">
    <property type="entry name" value="tRNA-synt_1"/>
    <property type="match status" value="1"/>
</dbReference>
<gene>
    <name evidence="9" type="ORF">K2173_023287</name>
</gene>
<dbReference type="SUPFAM" id="SSF50677">
    <property type="entry name" value="ValRS/IleRS/LeuRS editing domain"/>
    <property type="match status" value="1"/>
</dbReference>
<dbReference type="PANTHER" id="PTHR42780">
    <property type="entry name" value="SOLEUCYL-TRNA SYNTHETASE"/>
    <property type="match status" value="1"/>
</dbReference>
<evidence type="ECO:0000259" key="8">
    <source>
        <dbReference type="Pfam" id="PF00133"/>
    </source>
</evidence>
<dbReference type="GO" id="GO:0006428">
    <property type="term" value="P:isoleucyl-tRNA aminoacylation"/>
    <property type="evidence" value="ECO:0007669"/>
    <property type="project" value="TreeGrafter"/>
</dbReference>
<organism evidence="9 10">
    <name type="scientific">Erythroxylum novogranatense</name>
    <dbReference type="NCBI Taxonomy" id="1862640"/>
    <lineage>
        <taxon>Eukaryota</taxon>
        <taxon>Viridiplantae</taxon>
        <taxon>Streptophyta</taxon>
        <taxon>Embryophyta</taxon>
        <taxon>Tracheophyta</taxon>
        <taxon>Spermatophyta</taxon>
        <taxon>Magnoliopsida</taxon>
        <taxon>eudicotyledons</taxon>
        <taxon>Gunneridae</taxon>
        <taxon>Pentapetalae</taxon>
        <taxon>rosids</taxon>
        <taxon>fabids</taxon>
        <taxon>Malpighiales</taxon>
        <taxon>Erythroxylaceae</taxon>
        <taxon>Erythroxylum</taxon>
    </lineage>
</organism>
<evidence type="ECO:0000256" key="7">
    <source>
        <dbReference type="SAM" id="SignalP"/>
    </source>
</evidence>
<comment type="caution">
    <text evidence="9">The sequence shown here is derived from an EMBL/GenBank/DDBJ whole genome shotgun (WGS) entry which is preliminary data.</text>
</comment>
<keyword evidence="3" id="KW-0067">ATP-binding</keyword>
<dbReference type="GO" id="GO:0002161">
    <property type="term" value="F:aminoacyl-tRNA deacylase activity"/>
    <property type="evidence" value="ECO:0007669"/>
    <property type="project" value="InterPro"/>
</dbReference>
<evidence type="ECO:0000313" key="9">
    <source>
        <dbReference type="EMBL" id="KAJ8763082.1"/>
    </source>
</evidence>
<evidence type="ECO:0000256" key="2">
    <source>
        <dbReference type="ARBA" id="ARBA00022741"/>
    </source>
</evidence>
<feature type="chain" id="PRO_5043619834" description="Aminoacyl-tRNA synthetase class Ia domain-containing protein" evidence="7">
    <location>
        <begin position="16"/>
        <end position="465"/>
    </location>
</feature>
<keyword evidence="7" id="KW-0732">Signal</keyword>
<dbReference type="InterPro" id="IPR002300">
    <property type="entry name" value="aa-tRNA-synth_Ia"/>
</dbReference>
<dbReference type="InterPro" id="IPR023586">
    <property type="entry name" value="Ile-tRNA-ligase_type2"/>
</dbReference>
<evidence type="ECO:0000256" key="6">
    <source>
        <dbReference type="SAM" id="MobiDB-lite"/>
    </source>
</evidence>
<dbReference type="InterPro" id="IPR009008">
    <property type="entry name" value="Val/Leu/Ile-tRNA-synth_edit"/>
</dbReference>
<evidence type="ECO:0000256" key="4">
    <source>
        <dbReference type="ARBA" id="ARBA00022917"/>
    </source>
</evidence>
<keyword evidence="1" id="KW-0436">Ligase</keyword>
<name>A0AAV8T8V3_9ROSI</name>
<dbReference type="SUPFAM" id="SSF50978">
    <property type="entry name" value="WD40 repeat-like"/>
    <property type="match status" value="1"/>
</dbReference>
<dbReference type="Proteomes" id="UP001159364">
    <property type="component" value="Linkage Group LG06"/>
</dbReference>
<feature type="domain" description="Aminoacyl-tRNA synthetase class Ia" evidence="8">
    <location>
        <begin position="312"/>
        <end position="350"/>
    </location>
</feature>
<dbReference type="PANTHER" id="PTHR42780:SF1">
    <property type="entry name" value="ISOLEUCINE--TRNA LIGASE, CYTOPLASMIC"/>
    <property type="match status" value="1"/>
</dbReference>
<protein>
    <recommendedName>
        <fullName evidence="8">Aminoacyl-tRNA synthetase class Ia domain-containing protein</fullName>
    </recommendedName>
</protein>
<keyword evidence="4" id="KW-0648">Protein biosynthesis</keyword>
<reference evidence="9 10" key="1">
    <citation type="submission" date="2021-09" db="EMBL/GenBank/DDBJ databases">
        <title>Genomic insights and catalytic innovation underlie evolution of tropane alkaloids biosynthesis.</title>
        <authorList>
            <person name="Wang Y.-J."/>
            <person name="Tian T."/>
            <person name="Huang J.-P."/>
            <person name="Huang S.-X."/>
        </authorList>
    </citation>
    <scope>NUCLEOTIDE SEQUENCE [LARGE SCALE GENOMIC DNA]</scope>
    <source>
        <strain evidence="9">KIB-2018</strain>
        <tissue evidence="9">Leaf</tissue>
    </source>
</reference>
<dbReference type="Gene3D" id="3.40.50.620">
    <property type="entry name" value="HUPs"/>
    <property type="match status" value="1"/>
</dbReference>
<evidence type="ECO:0000313" key="10">
    <source>
        <dbReference type="Proteomes" id="UP001159364"/>
    </source>
</evidence>
<feature type="signal peptide" evidence="7">
    <location>
        <begin position="1"/>
        <end position="15"/>
    </location>
</feature>
<feature type="region of interest" description="Disordered" evidence="6">
    <location>
        <begin position="421"/>
        <end position="446"/>
    </location>
</feature>